<protein>
    <recommendedName>
        <fullName evidence="3 10">FAD:protein FMN transferase</fullName>
        <ecNumber evidence="2 10">2.7.1.180</ecNumber>
    </recommendedName>
</protein>
<dbReference type="InterPro" id="IPR003374">
    <property type="entry name" value="ApbE-like_sf"/>
</dbReference>
<dbReference type="KEGG" id="samy:DB32_005440"/>
<dbReference type="OrthoDB" id="9778595at2"/>
<keyword evidence="5 10" id="KW-0808">Transferase</keyword>
<comment type="subcellular location">
    <subcellularLocation>
        <location evidence="10">Cell inner membrane</location>
        <topology evidence="10">Lipid-anchor</topology>
        <orientation evidence="10">Periplasmic side</orientation>
    </subcellularLocation>
</comment>
<dbReference type="AlphaFoldDB" id="A0A0F6YKL9"/>
<dbReference type="PANTHER" id="PTHR30040:SF2">
    <property type="entry name" value="FAD:PROTEIN FMN TRANSFERASE"/>
    <property type="match status" value="1"/>
</dbReference>
<dbReference type="EC" id="2.7.1.180" evidence="2 10"/>
<name>A0A0F6YKL9_9BACT</name>
<evidence type="ECO:0000256" key="10">
    <source>
        <dbReference type="RuleBase" id="RU363002"/>
    </source>
</evidence>
<keyword evidence="10" id="KW-0997">Cell inner membrane</keyword>
<feature type="chain" id="PRO_5005961575" description="FAD:protein FMN transferase" evidence="10">
    <location>
        <begin position="24"/>
        <end position="383"/>
    </location>
</feature>
<dbReference type="GO" id="GO:0016740">
    <property type="term" value="F:transferase activity"/>
    <property type="evidence" value="ECO:0007669"/>
    <property type="project" value="UniProtKB-UniRule"/>
</dbReference>
<evidence type="ECO:0000313" key="13">
    <source>
        <dbReference type="Proteomes" id="UP000034883"/>
    </source>
</evidence>
<dbReference type="STRING" id="927083.DB32_005440"/>
<dbReference type="RefSeq" id="WP_053235450.1">
    <property type="nucleotide sequence ID" value="NZ_CP011125.1"/>
</dbReference>
<keyword evidence="8 10" id="KW-0460">Magnesium</keyword>
<dbReference type="EMBL" id="CP011125">
    <property type="protein sequence ID" value="AKF08291.1"/>
    <property type="molecule type" value="Genomic_DNA"/>
</dbReference>
<feature type="signal peptide" evidence="10">
    <location>
        <begin position="1"/>
        <end position="23"/>
    </location>
</feature>
<dbReference type="SUPFAM" id="SSF143631">
    <property type="entry name" value="ApbE-like"/>
    <property type="match status" value="1"/>
</dbReference>
<comment type="catalytic activity">
    <reaction evidence="9 10">
        <text>L-threonyl-[protein] + FAD = FMN-L-threonyl-[protein] + AMP + H(+)</text>
        <dbReference type="Rhea" id="RHEA:36847"/>
        <dbReference type="Rhea" id="RHEA-COMP:11060"/>
        <dbReference type="Rhea" id="RHEA-COMP:11061"/>
        <dbReference type="ChEBI" id="CHEBI:15378"/>
        <dbReference type="ChEBI" id="CHEBI:30013"/>
        <dbReference type="ChEBI" id="CHEBI:57692"/>
        <dbReference type="ChEBI" id="CHEBI:74257"/>
        <dbReference type="ChEBI" id="CHEBI:456215"/>
        <dbReference type="EC" id="2.7.1.180"/>
    </reaction>
</comment>
<evidence type="ECO:0000256" key="11">
    <source>
        <dbReference type="SAM" id="MobiDB-lite"/>
    </source>
</evidence>
<keyword evidence="4 10" id="KW-0285">Flavoprotein</keyword>
<comment type="cofactor">
    <cofactor evidence="1 10">
        <name>Mg(2+)</name>
        <dbReference type="ChEBI" id="CHEBI:18420"/>
    </cofactor>
</comment>
<dbReference type="Pfam" id="PF02424">
    <property type="entry name" value="ApbE"/>
    <property type="match status" value="1"/>
</dbReference>
<evidence type="ECO:0000256" key="4">
    <source>
        <dbReference type="ARBA" id="ARBA00022630"/>
    </source>
</evidence>
<keyword evidence="7 10" id="KW-0274">FAD</keyword>
<keyword evidence="10 12" id="KW-0449">Lipoprotein</keyword>
<comment type="function">
    <text evidence="10">Flavin transferase that catalyzes the transfer of the FMN moiety of FAD and its covalent binding to the hydroxyl group of a threonine residue in a target flavoprotein.</text>
</comment>
<dbReference type="PANTHER" id="PTHR30040">
    <property type="entry name" value="THIAMINE BIOSYNTHESIS LIPOPROTEIN APBE"/>
    <property type="match status" value="1"/>
</dbReference>
<dbReference type="GO" id="GO:0005886">
    <property type="term" value="C:plasma membrane"/>
    <property type="evidence" value="ECO:0007669"/>
    <property type="project" value="UniProtKB-SubCell"/>
</dbReference>
<keyword evidence="10" id="KW-0472">Membrane</keyword>
<evidence type="ECO:0000256" key="6">
    <source>
        <dbReference type="ARBA" id="ARBA00022723"/>
    </source>
</evidence>
<dbReference type="InterPro" id="IPR024932">
    <property type="entry name" value="ApbE"/>
</dbReference>
<dbReference type="PROSITE" id="PS51257">
    <property type="entry name" value="PROKAR_LIPOPROTEIN"/>
    <property type="match status" value="1"/>
</dbReference>
<evidence type="ECO:0000256" key="3">
    <source>
        <dbReference type="ARBA" id="ARBA00016337"/>
    </source>
</evidence>
<dbReference type="Gene3D" id="3.10.520.10">
    <property type="entry name" value="ApbE-like domains"/>
    <property type="match status" value="1"/>
</dbReference>
<evidence type="ECO:0000256" key="8">
    <source>
        <dbReference type="ARBA" id="ARBA00022842"/>
    </source>
</evidence>
<accession>A0A0F6YKL9</accession>
<dbReference type="Proteomes" id="UP000034883">
    <property type="component" value="Chromosome"/>
</dbReference>
<dbReference type="GO" id="GO:0046872">
    <property type="term" value="F:metal ion binding"/>
    <property type="evidence" value="ECO:0007669"/>
    <property type="project" value="UniProtKB-UniRule"/>
</dbReference>
<keyword evidence="10" id="KW-0732">Signal</keyword>
<evidence type="ECO:0000256" key="1">
    <source>
        <dbReference type="ARBA" id="ARBA00001946"/>
    </source>
</evidence>
<reference evidence="12 13" key="1">
    <citation type="submission" date="2015-03" db="EMBL/GenBank/DDBJ databases">
        <title>Genome assembly of Sandaracinus amylolyticus DSM 53668.</title>
        <authorList>
            <person name="Sharma G."/>
            <person name="Subramanian S."/>
        </authorList>
    </citation>
    <scope>NUCLEOTIDE SEQUENCE [LARGE SCALE GENOMIC DNA]</scope>
    <source>
        <strain evidence="12 13">DSM 53668</strain>
    </source>
</reference>
<proteinExistence type="inferred from homology"/>
<sequence>MPPLARRRLARSGVALALTLALAGCGSSASEEPAPPPRRERETSRAPEPSREPEPQRAPASEVPIVRGSRPIMSTLYQITIVSDDDARAHRAIEAALDEVERLGIVLSEWRPDSEVTRINEAAGREPVRVGADTMANVRESLRIAEWTDGAYDITWAALREFYLFQPGEARVPDMDAVRARLPLVSWRDVIVDEAASTVMLRREGQAIGLGGIAKGWAVDRASAVLQEHGFRDFMIFGGGQVLVHGARGDRGWRVGIQHPRRSDYIGFVEATDASIATSGDYEHAFRAPDGTHWHHIIDLTTGLPARGTTSVTIIAPTGLLADGLDTGCFVMGPERCLAMLERLPERVEAVIIDADLKVWTTPGVRERLTMRVELDAEGRLPR</sequence>
<keyword evidence="6 10" id="KW-0479">Metal-binding</keyword>
<keyword evidence="13" id="KW-1185">Reference proteome</keyword>
<evidence type="ECO:0000256" key="7">
    <source>
        <dbReference type="ARBA" id="ARBA00022827"/>
    </source>
</evidence>
<feature type="compositionally biased region" description="Basic and acidic residues" evidence="11">
    <location>
        <begin position="37"/>
        <end position="55"/>
    </location>
</feature>
<evidence type="ECO:0000313" key="12">
    <source>
        <dbReference type="EMBL" id="AKF08291.1"/>
    </source>
</evidence>
<feature type="region of interest" description="Disordered" evidence="11">
    <location>
        <begin position="24"/>
        <end position="64"/>
    </location>
</feature>
<keyword evidence="10" id="KW-1003">Cell membrane</keyword>
<evidence type="ECO:0000256" key="5">
    <source>
        <dbReference type="ARBA" id="ARBA00022679"/>
    </source>
</evidence>
<organism evidence="12 13">
    <name type="scientific">Sandaracinus amylolyticus</name>
    <dbReference type="NCBI Taxonomy" id="927083"/>
    <lineage>
        <taxon>Bacteria</taxon>
        <taxon>Pseudomonadati</taxon>
        <taxon>Myxococcota</taxon>
        <taxon>Polyangia</taxon>
        <taxon>Polyangiales</taxon>
        <taxon>Sandaracinaceae</taxon>
        <taxon>Sandaracinus</taxon>
    </lineage>
</organism>
<evidence type="ECO:0000256" key="9">
    <source>
        <dbReference type="ARBA" id="ARBA00048540"/>
    </source>
</evidence>
<gene>
    <name evidence="12" type="ORF">DB32_005440</name>
</gene>
<evidence type="ECO:0000256" key="2">
    <source>
        <dbReference type="ARBA" id="ARBA00011955"/>
    </source>
</evidence>
<comment type="similarity">
    <text evidence="10">Belongs to the ApbE family.</text>
</comment>